<proteinExistence type="predicted"/>
<reference evidence="2" key="1">
    <citation type="submission" date="2022-11" db="UniProtKB">
        <authorList>
            <consortium name="WormBaseParasite"/>
        </authorList>
    </citation>
    <scope>IDENTIFICATION</scope>
</reference>
<dbReference type="Proteomes" id="UP000887565">
    <property type="component" value="Unplaced"/>
</dbReference>
<accession>A0A915I5S7</accession>
<protein>
    <submittedName>
        <fullName evidence="2">Uncharacterized protein</fullName>
    </submittedName>
</protein>
<name>A0A915I5S7_ROMCU</name>
<keyword evidence="1" id="KW-1185">Reference proteome</keyword>
<evidence type="ECO:0000313" key="1">
    <source>
        <dbReference type="Proteomes" id="UP000887565"/>
    </source>
</evidence>
<dbReference type="WBParaSite" id="nRc.2.0.1.t09121-RA">
    <property type="protein sequence ID" value="nRc.2.0.1.t09121-RA"/>
    <property type="gene ID" value="nRc.2.0.1.g09121"/>
</dbReference>
<dbReference type="AlphaFoldDB" id="A0A915I5S7"/>
<evidence type="ECO:0000313" key="2">
    <source>
        <dbReference type="WBParaSite" id="nRc.2.0.1.t09121-RA"/>
    </source>
</evidence>
<organism evidence="1 2">
    <name type="scientific">Romanomermis culicivorax</name>
    <name type="common">Nematode worm</name>
    <dbReference type="NCBI Taxonomy" id="13658"/>
    <lineage>
        <taxon>Eukaryota</taxon>
        <taxon>Metazoa</taxon>
        <taxon>Ecdysozoa</taxon>
        <taxon>Nematoda</taxon>
        <taxon>Enoplea</taxon>
        <taxon>Dorylaimia</taxon>
        <taxon>Mermithida</taxon>
        <taxon>Mermithoidea</taxon>
        <taxon>Mermithidae</taxon>
        <taxon>Romanomermis</taxon>
    </lineage>
</organism>
<sequence length="235" mass="25305">MQQSALNELHPLKSTPALDGTAQTQVPLIRATMTIVNSYAPPPLGLNPLIAAIICPNVPAVSQILPPSTAAQVNNDQTIARTDSSDSFINIKPPQAPAATRILETNHCSSLAIANANEIHNFPIEARDALDQLSTAPACITNNVPMVQTIDQINGAVSDQFQAQQLSVQQEIQEQAKATKARFATLAEQMQQLISTTAPATNVHNPPTPRPPLVSSQFHGDIFFTRYLHPKQNSL</sequence>